<dbReference type="Pfam" id="PF25919">
    <property type="entry name" value="BSH_CusB"/>
    <property type="match status" value="1"/>
</dbReference>
<proteinExistence type="inferred from homology"/>
<dbReference type="PANTHER" id="PTHR30097">
    <property type="entry name" value="CATION EFFLUX SYSTEM PROTEIN CUSB"/>
    <property type="match status" value="1"/>
</dbReference>
<gene>
    <name evidence="8" type="ordered locus">HEAR3244</name>
</gene>
<dbReference type="InterPro" id="IPR051909">
    <property type="entry name" value="MFP_Cation_Efflux"/>
</dbReference>
<dbReference type="OrthoDB" id="9806939at2"/>
<keyword evidence="2" id="KW-0813">Transport</keyword>
<dbReference type="SUPFAM" id="SSF111369">
    <property type="entry name" value="HlyD-like secretion proteins"/>
    <property type="match status" value="1"/>
</dbReference>
<dbReference type="eggNOG" id="COG0845">
    <property type="taxonomic scope" value="Bacteria"/>
</dbReference>
<keyword evidence="9" id="KW-1185">Reference proteome</keyword>
<reference evidence="8 9" key="1">
    <citation type="journal article" date="2007" name="PLoS Genet.">
        <title>A tale of two oxidation states: bacterial colonization of arsenic-rich environments.</title>
        <authorList>
            <person name="Muller D."/>
            <person name="Medigue C."/>
            <person name="Koechler S."/>
            <person name="Barbe V."/>
            <person name="Barakat M."/>
            <person name="Talla E."/>
            <person name="Bonnefoy V."/>
            <person name="Krin E."/>
            <person name="Arsene-Ploetze F."/>
            <person name="Carapito C."/>
            <person name="Chandler M."/>
            <person name="Cournoyer B."/>
            <person name="Cruveiller S."/>
            <person name="Dossat C."/>
            <person name="Duval S."/>
            <person name="Heymann M."/>
            <person name="Leize E."/>
            <person name="Lieutaud A."/>
            <person name="Lievremont D."/>
            <person name="Makita Y."/>
            <person name="Mangenot S."/>
            <person name="Nitschke W."/>
            <person name="Ortet P."/>
            <person name="Perdrial N."/>
            <person name="Schoepp B."/>
            <person name="Siguier N."/>
            <person name="Simeonova D.D."/>
            <person name="Rouy Z."/>
            <person name="Segurens B."/>
            <person name="Turlin E."/>
            <person name="Vallenet D."/>
            <person name="Van Dorsselaer A."/>
            <person name="Weiss S."/>
            <person name="Weissenbach J."/>
            <person name="Lett M.C."/>
            <person name="Danchin A."/>
            <person name="Bertin P.N."/>
        </authorList>
    </citation>
    <scope>NUCLEOTIDE SEQUENCE [LARGE SCALE GENOMIC DNA]</scope>
    <source>
        <strain evidence="9">ULPAs1</strain>
    </source>
</reference>
<dbReference type="KEGG" id="har:HEAR3244"/>
<keyword evidence="3" id="KW-0170">Cobalt</keyword>
<feature type="domain" description="CusB-like barrel-sandwich hybrid" evidence="5">
    <location>
        <begin position="136"/>
        <end position="270"/>
    </location>
</feature>
<evidence type="ECO:0000313" key="9">
    <source>
        <dbReference type="Proteomes" id="UP000006697"/>
    </source>
</evidence>
<dbReference type="InterPro" id="IPR006143">
    <property type="entry name" value="RND_pump_MFP"/>
</dbReference>
<dbReference type="InterPro" id="IPR058790">
    <property type="entry name" value="BSH_CusB"/>
</dbReference>
<dbReference type="GO" id="GO:0030288">
    <property type="term" value="C:outer membrane-bounded periplasmic space"/>
    <property type="evidence" value="ECO:0007669"/>
    <property type="project" value="TreeGrafter"/>
</dbReference>
<evidence type="ECO:0000259" key="7">
    <source>
        <dbReference type="Pfam" id="PF25975"/>
    </source>
</evidence>
<dbReference type="NCBIfam" id="TIGR01730">
    <property type="entry name" value="RND_mfp"/>
    <property type="match status" value="1"/>
</dbReference>
<dbReference type="Gene3D" id="2.40.50.100">
    <property type="match status" value="1"/>
</dbReference>
<dbReference type="InterPro" id="IPR045800">
    <property type="entry name" value="HMBD"/>
</dbReference>
<dbReference type="STRING" id="204773.HEAR3244"/>
<evidence type="ECO:0000256" key="1">
    <source>
        <dbReference type="ARBA" id="ARBA00009477"/>
    </source>
</evidence>
<feature type="domain" description="CusB-like beta-barrel" evidence="6">
    <location>
        <begin position="277"/>
        <end position="354"/>
    </location>
</feature>
<dbReference type="GO" id="GO:0022857">
    <property type="term" value="F:transmembrane transporter activity"/>
    <property type="evidence" value="ECO:0007669"/>
    <property type="project" value="InterPro"/>
</dbReference>
<evidence type="ECO:0000313" key="8">
    <source>
        <dbReference type="EMBL" id="CAL63351.1"/>
    </source>
</evidence>
<dbReference type="GO" id="GO:0016020">
    <property type="term" value="C:membrane"/>
    <property type="evidence" value="ECO:0007669"/>
    <property type="project" value="InterPro"/>
</dbReference>
<dbReference type="AlphaFoldDB" id="A4GA14"/>
<feature type="domain" description="Heavy metal binding" evidence="4">
    <location>
        <begin position="57"/>
        <end position="82"/>
    </location>
</feature>
<comment type="similarity">
    <text evidence="1">Belongs to the membrane fusion protein (MFP) (TC 8.A.1) family.</text>
</comment>
<organism evidence="8 9">
    <name type="scientific">Herminiimonas arsenicoxydans</name>
    <dbReference type="NCBI Taxonomy" id="204773"/>
    <lineage>
        <taxon>Bacteria</taxon>
        <taxon>Pseudomonadati</taxon>
        <taxon>Pseudomonadota</taxon>
        <taxon>Betaproteobacteria</taxon>
        <taxon>Burkholderiales</taxon>
        <taxon>Oxalobacteraceae</taxon>
        <taxon>Herminiimonas</taxon>
    </lineage>
</organism>
<dbReference type="GO" id="GO:0015679">
    <property type="term" value="P:plasma membrane copper ion transport"/>
    <property type="evidence" value="ECO:0007669"/>
    <property type="project" value="TreeGrafter"/>
</dbReference>
<dbReference type="EMBL" id="CU207211">
    <property type="protein sequence ID" value="CAL63351.1"/>
    <property type="molecule type" value="Genomic_DNA"/>
</dbReference>
<sequence length="470" mass="51341">MRIQRRLLLGIGITAVSATALGYAATRIIPVDHVFKTASAGTAQNPLARPVAAATRYVCPMHAEVVQDHPGSCPICGMHLVKAGSGGTTKHSDLVHVDMQTQHRMGVQMQTVAVNDMHRAINTFATISPDESRTVSVNSKVEGWIRRWHIQGVGQQVRKGQVLYEIYSPELQQRQREYVDLLTRRDAMQEKSRDMDMLGPNAAMMGSLAKERFRTRDRLLAADIPPEELELLEKGRRVPEVMPIRATQSGIVTAISAREGSYINPMQTLMVYSDNSRVWAEVTLFPDQISWLRNGDEIVLTSGLDNTVQHTARINLATLQIDPASRTAKLRLPLSKAGEAFLPGAYAKATIKSAAHRAVSVPRDAVIRTGHGEFVVVSEGDGHFRSAAVAIGLEDERMVEIRSGLKAGDRIAVNGQFLLDAASSMHAMQNRLSAAPAEIEPVADIKMAKAIPAMEICSTTPKTSHAHAHP</sequence>
<dbReference type="Gene3D" id="2.40.420.20">
    <property type="match status" value="1"/>
</dbReference>
<dbReference type="GO" id="GO:0060003">
    <property type="term" value="P:copper ion export"/>
    <property type="evidence" value="ECO:0007669"/>
    <property type="project" value="TreeGrafter"/>
</dbReference>
<evidence type="ECO:0000256" key="3">
    <source>
        <dbReference type="ARBA" id="ARBA00023285"/>
    </source>
</evidence>
<evidence type="ECO:0000256" key="2">
    <source>
        <dbReference type="ARBA" id="ARBA00022448"/>
    </source>
</evidence>
<dbReference type="InterPro" id="IPR058792">
    <property type="entry name" value="Beta-barrel_RND_2"/>
</dbReference>
<dbReference type="PANTHER" id="PTHR30097:SF15">
    <property type="entry name" value="CATION EFFLUX SYSTEM PROTEIN CUSB"/>
    <property type="match status" value="1"/>
</dbReference>
<name>A4GA14_HERAR</name>
<feature type="domain" description="CzcB-like C-terminal circularly permuted SH3-like" evidence="7">
    <location>
        <begin position="359"/>
        <end position="419"/>
    </location>
</feature>
<dbReference type="FunFam" id="2.40.420.20:FF:000006">
    <property type="entry name" value="RND family efflux transporter MFP subunit"/>
    <property type="match status" value="1"/>
</dbReference>
<dbReference type="Pfam" id="PF19335">
    <property type="entry name" value="HMBD"/>
    <property type="match status" value="1"/>
</dbReference>
<dbReference type="Pfam" id="PF25975">
    <property type="entry name" value="CzcB_C"/>
    <property type="match status" value="1"/>
</dbReference>
<dbReference type="Proteomes" id="UP000006697">
    <property type="component" value="Chromosome"/>
</dbReference>
<dbReference type="GO" id="GO:0046914">
    <property type="term" value="F:transition metal ion binding"/>
    <property type="evidence" value="ECO:0007669"/>
    <property type="project" value="TreeGrafter"/>
</dbReference>
<protein>
    <submittedName>
        <fullName evidence="8">Heavy metal efflux system protein</fullName>
    </submittedName>
</protein>
<evidence type="ECO:0000259" key="6">
    <source>
        <dbReference type="Pfam" id="PF25954"/>
    </source>
</evidence>
<dbReference type="Pfam" id="PF25954">
    <property type="entry name" value="Beta-barrel_RND_2"/>
    <property type="match status" value="1"/>
</dbReference>
<evidence type="ECO:0000259" key="4">
    <source>
        <dbReference type="Pfam" id="PF19335"/>
    </source>
</evidence>
<accession>A4GA14</accession>
<dbReference type="HOGENOM" id="CLU_018816_13_1_4"/>
<dbReference type="InterPro" id="IPR058649">
    <property type="entry name" value="CzcB_C"/>
</dbReference>
<evidence type="ECO:0000259" key="5">
    <source>
        <dbReference type="Pfam" id="PF25919"/>
    </source>
</evidence>
<dbReference type="Gene3D" id="2.40.30.170">
    <property type="match status" value="1"/>
</dbReference>